<dbReference type="STRING" id="909626.AQJ91_17450"/>
<evidence type="ECO:0000256" key="5">
    <source>
        <dbReference type="SAM" id="MobiDB-lite"/>
    </source>
</evidence>
<feature type="compositionally biased region" description="Low complexity" evidence="5">
    <location>
        <begin position="237"/>
        <end position="252"/>
    </location>
</feature>
<sequence>MSLPPGTPELKVLDLLVSVAQTGSLGRAAARHGMSQPAASMRITALERQLRLVLLERGPTGSRLTPAGTAVVDWALPVLDAARALISGVAALHADQQGRLRIAASMTIADHRVPGWLMALRTRLPEVRVALRVGNSSQVADMVRDREADLGFVEGPHAPHGLRSRTVADDELVVVVAPGHPWARRRQPLPLRTLAATPLIVREQGSGTRDAVWEVLCRYAGTTLLPHASDTPPPPVSSVRSSPVRASGSAVGRAPTRPENRGEPAPPAAELGSTTAIKSAVSMGDAPAVLSRLAVSAELDDRRLISVPLEEPALLRRRFRAVWLPETPPAGPTAALLALASRR</sequence>
<dbReference type="EMBL" id="LMXB01000047">
    <property type="protein sequence ID" value="KUO19951.1"/>
    <property type="molecule type" value="Genomic_DNA"/>
</dbReference>
<dbReference type="GO" id="GO:0003700">
    <property type="term" value="F:DNA-binding transcription factor activity"/>
    <property type="evidence" value="ECO:0007669"/>
    <property type="project" value="InterPro"/>
</dbReference>
<dbReference type="PANTHER" id="PTHR30126">
    <property type="entry name" value="HTH-TYPE TRANSCRIPTIONAL REGULATOR"/>
    <property type="match status" value="1"/>
</dbReference>
<dbReference type="GO" id="GO:0000976">
    <property type="term" value="F:transcription cis-regulatory region binding"/>
    <property type="evidence" value="ECO:0007669"/>
    <property type="project" value="TreeGrafter"/>
</dbReference>
<dbReference type="InterPro" id="IPR000847">
    <property type="entry name" value="LysR_HTH_N"/>
</dbReference>
<evidence type="ECO:0000256" key="1">
    <source>
        <dbReference type="ARBA" id="ARBA00009437"/>
    </source>
</evidence>
<dbReference type="RefSeq" id="WP_067022144.1">
    <property type="nucleotide sequence ID" value="NZ_KQ949083.1"/>
</dbReference>
<keyword evidence="3" id="KW-0238">DNA-binding</keyword>
<protein>
    <submittedName>
        <fullName evidence="7">LysR family transcriptional regulator</fullName>
    </submittedName>
</protein>
<dbReference type="InterPro" id="IPR005119">
    <property type="entry name" value="LysR_subst-bd"/>
</dbReference>
<feature type="region of interest" description="Disordered" evidence="5">
    <location>
        <begin position="224"/>
        <end position="271"/>
    </location>
</feature>
<evidence type="ECO:0000259" key="6">
    <source>
        <dbReference type="PROSITE" id="PS50931"/>
    </source>
</evidence>
<reference evidence="7 8" key="1">
    <citation type="submission" date="2015-10" db="EMBL/GenBank/DDBJ databases">
        <title>Draft genome sequence of Streptomyces sp. RV15, isolated from a marine sponge.</title>
        <authorList>
            <person name="Ruckert C."/>
            <person name="Abdelmohsen U.R."/>
            <person name="Winkler A."/>
            <person name="Hentschel U."/>
            <person name="Kalinowski J."/>
            <person name="Kampfer P."/>
            <person name="Glaeser S."/>
        </authorList>
    </citation>
    <scope>NUCLEOTIDE SEQUENCE [LARGE SCALE GENOMIC DNA]</scope>
    <source>
        <strain evidence="7 8">RV15</strain>
    </source>
</reference>
<dbReference type="Proteomes" id="UP000053260">
    <property type="component" value="Unassembled WGS sequence"/>
</dbReference>
<comment type="similarity">
    <text evidence="1">Belongs to the LysR transcriptional regulatory family.</text>
</comment>
<evidence type="ECO:0000256" key="4">
    <source>
        <dbReference type="ARBA" id="ARBA00023163"/>
    </source>
</evidence>
<dbReference type="SUPFAM" id="SSF46785">
    <property type="entry name" value="Winged helix' DNA-binding domain"/>
    <property type="match status" value="1"/>
</dbReference>
<dbReference type="Gene3D" id="1.10.10.10">
    <property type="entry name" value="Winged helix-like DNA-binding domain superfamily/Winged helix DNA-binding domain"/>
    <property type="match status" value="1"/>
</dbReference>
<keyword evidence="4" id="KW-0804">Transcription</keyword>
<name>A0A101UZX9_9ACTN</name>
<comment type="caution">
    <text evidence="7">The sequence shown here is derived from an EMBL/GenBank/DDBJ whole genome shotgun (WGS) entry which is preliminary data.</text>
</comment>
<dbReference type="PANTHER" id="PTHR30126:SF39">
    <property type="entry name" value="HTH-TYPE TRANSCRIPTIONAL REGULATOR CYSL"/>
    <property type="match status" value="1"/>
</dbReference>
<evidence type="ECO:0000313" key="7">
    <source>
        <dbReference type="EMBL" id="KUO19951.1"/>
    </source>
</evidence>
<dbReference type="PROSITE" id="PS50931">
    <property type="entry name" value="HTH_LYSR"/>
    <property type="match status" value="1"/>
</dbReference>
<evidence type="ECO:0000256" key="3">
    <source>
        <dbReference type="ARBA" id="ARBA00023125"/>
    </source>
</evidence>
<keyword evidence="2" id="KW-0805">Transcription regulation</keyword>
<proteinExistence type="inferred from homology"/>
<dbReference type="AlphaFoldDB" id="A0A101UZX9"/>
<accession>A0A101UZX9</accession>
<dbReference type="Pfam" id="PF00126">
    <property type="entry name" value="HTH_1"/>
    <property type="match status" value="1"/>
</dbReference>
<dbReference type="SUPFAM" id="SSF53850">
    <property type="entry name" value="Periplasmic binding protein-like II"/>
    <property type="match status" value="2"/>
</dbReference>
<dbReference type="OrthoDB" id="9808620at2"/>
<evidence type="ECO:0000256" key="2">
    <source>
        <dbReference type="ARBA" id="ARBA00023015"/>
    </source>
</evidence>
<evidence type="ECO:0000313" key="8">
    <source>
        <dbReference type="Proteomes" id="UP000053260"/>
    </source>
</evidence>
<dbReference type="Gene3D" id="3.40.190.10">
    <property type="entry name" value="Periplasmic binding protein-like II"/>
    <property type="match status" value="4"/>
</dbReference>
<organism evidence="7 8">
    <name type="scientific">Streptomyces dysideae</name>
    <dbReference type="NCBI Taxonomy" id="909626"/>
    <lineage>
        <taxon>Bacteria</taxon>
        <taxon>Bacillati</taxon>
        <taxon>Actinomycetota</taxon>
        <taxon>Actinomycetes</taxon>
        <taxon>Kitasatosporales</taxon>
        <taxon>Streptomycetaceae</taxon>
        <taxon>Streptomyces</taxon>
    </lineage>
</organism>
<dbReference type="InterPro" id="IPR036388">
    <property type="entry name" value="WH-like_DNA-bd_sf"/>
</dbReference>
<feature type="domain" description="HTH lysR-type" evidence="6">
    <location>
        <begin position="8"/>
        <end position="65"/>
    </location>
</feature>
<dbReference type="Pfam" id="PF03466">
    <property type="entry name" value="LysR_substrate"/>
    <property type="match status" value="2"/>
</dbReference>
<gene>
    <name evidence="7" type="ORF">AQJ91_17450</name>
</gene>
<keyword evidence="8" id="KW-1185">Reference proteome</keyword>
<dbReference type="InterPro" id="IPR036390">
    <property type="entry name" value="WH_DNA-bd_sf"/>
</dbReference>